<sequence length="467" mass="50807">MANKKWFCLICGFIYDEAKGWPDEGIPPGTAWEAVPDDWLCPECLVGKADFEMVEMNEDQAATCSSLLQNSTASAVETKLLPVVIIGSGHSGYSLAVALRAQYPALPITIFTEDSGAIYSKPALSCALAAGKTATQLHQSTALEWEKKLNIRLYPHTQVRHIDRQNQRLETSIGPCDYGRLVLATGASPITPAIAGATPTFLSVNHLHDYARFRQDIAGQSHITILGDGLIGCEFAHDLATSGFKVTVVGLGRWPMSTFLPQPVGVGLQNALCDIGVTWHLNTTIVNASTSIDGSRRLTLSNGETLHTDRVLSATGLRPNVALAQQCNLNVQKGICVNRYGQTNDEAIFALGDCAEYPCGWRPYIAPINQAIPALVRSLTGTLTPIDLTPCPVIVKTPTAPLCFSTPLLPGEWRIEYHDNSIMALHYDDNDMLSGFALFGAGIQQQRNDWMTAVLHTSARKYIEEER</sequence>
<dbReference type="Proteomes" id="UP000284908">
    <property type="component" value="Unassembled WGS sequence"/>
</dbReference>
<evidence type="ECO:0000256" key="4">
    <source>
        <dbReference type="ARBA" id="ARBA00004496"/>
    </source>
</evidence>
<evidence type="ECO:0000256" key="7">
    <source>
        <dbReference type="ARBA" id="ARBA00006442"/>
    </source>
</evidence>
<evidence type="ECO:0000256" key="9">
    <source>
        <dbReference type="ARBA" id="ARBA00022490"/>
    </source>
</evidence>
<dbReference type="Gene3D" id="2.20.28.10">
    <property type="match status" value="1"/>
</dbReference>
<reference evidence="18 19" key="1">
    <citation type="submission" date="2018-09" db="EMBL/GenBank/DDBJ databases">
        <authorList>
            <person name="Le Fleche-Mateos A."/>
        </authorList>
    </citation>
    <scope>NUCLEOTIDE SEQUENCE [LARGE SCALE GENOMIC DNA]</scope>
    <source>
        <strain evidence="18 19">DSM 27399</strain>
    </source>
</reference>
<comment type="cofactor">
    <cofactor evidence="2">
        <name>FAD</name>
        <dbReference type="ChEBI" id="CHEBI:57692"/>
    </cofactor>
</comment>
<evidence type="ECO:0000256" key="2">
    <source>
        <dbReference type="ARBA" id="ARBA00001974"/>
    </source>
</evidence>
<comment type="pathway">
    <text evidence="5">Hydrocarbon metabolism; alkane degradation.</text>
</comment>
<dbReference type="CDD" id="cd00730">
    <property type="entry name" value="rubredoxin"/>
    <property type="match status" value="1"/>
</dbReference>
<keyword evidence="13" id="KW-0249">Electron transport</keyword>
<dbReference type="RefSeq" id="WP_120135095.1">
    <property type="nucleotide sequence ID" value="NZ_RAHH01000043.1"/>
</dbReference>
<dbReference type="Pfam" id="PF00301">
    <property type="entry name" value="Rubredoxin"/>
    <property type="match status" value="1"/>
</dbReference>
<dbReference type="InterPro" id="IPR036188">
    <property type="entry name" value="FAD/NAD-bd_sf"/>
</dbReference>
<dbReference type="FunFam" id="2.20.28.10:FF:000001">
    <property type="entry name" value="Rubredoxin"/>
    <property type="match status" value="1"/>
</dbReference>
<name>A0A419N2D0_9GAMM</name>
<organism evidence="18 19">
    <name type="scientific">Rahnella woolbedingensis</name>
    <dbReference type="NCBI Taxonomy" id="1510574"/>
    <lineage>
        <taxon>Bacteria</taxon>
        <taxon>Pseudomonadati</taxon>
        <taxon>Pseudomonadota</taxon>
        <taxon>Gammaproteobacteria</taxon>
        <taxon>Enterobacterales</taxon>
        <taxon>Yersiniaceae</taxon>
        <taxon>Rahnella</taxon>
    </lineage>
</organism>
<dbReference type="PRINTS" id="PR00368">
    <property type="entry name" value="FADPNR"/>
</dbReference>
<comment type="similarity">
    <text evidence="6">Belongs to the rubredoxin family.</text>
</comment>
<gene>
    <name evidence="18" type="ORF">D6C13_23560</name>
</gene>
<dbReference type="InterPro" id="IPR024935">
    <property type="entry name" value="Rubredoxin_dom"/>
</dbReference>
<dbReference type="Gene3D" id="3.30.390.120">
    <property type="match status" value="1"/>
</dbReference>
<dbReference type="EMBL" id="RAHH01000043">
    <property type="protein sequence ID" value="RJT34209.1"/>
    <property type="molecule type" value="Genomic_DNA"/>
</dbReference>
<dbReference type="InterPro" id="IPR024934">
    <property type="entry name" value="Rubredoxin-like_dom"/>
</dbReference>
<comment type="similarity">
    <text evidence="7">Belongs to the FAD-dependent oxidoreductase family.</text>
</comment>
<evidence type="ECO:0000256" key="1">
    <source>
        <dbReference type="ARBA" id="ARBA00001965"/>
    </source>
</evidence>
<dbReference type="SUPFAM" id="SSF57802">
    <property type="entry name" value="Rubredoxin-like"/>
    <property type="match status" value="1"/>
</dbReference>
<dbReference type="AlphaFoldDB" id="A0A419N2D0"/>
<evidence type="ECO:0000256" key="10">
    <source>
        <dbReference type="ARBA" id="ARBA00022630"/>
    </source>
</evidence>
<evidence type="ECO:0000256" key="15">
    <source>
        <dbReference type="ARBA" id="ARBA00023004"/>
    </source>
</evidence>
<dbReference type="PANTHER" id="PTHR43429">
    <property type="entry name" value="PYRIDINE NUCLEOTIDE-DISULFIDE OXIDOREDUCTASE DOMAIN-CONTAINING"/>
    <property type="match status" value="1"/>
</dbReference>
<evidence type="ECO:0000256" key="6">
    <source>
        <dbReference type="ARBA" id="ARBA00005337"/>
    </source>
</evidence>
<comment type="function">
    <text evidence="3">Involved in the hydrocarbon hydroxylating system, which transfers electrons from NADH to rubredoxin reductase and then through rubredoxin to alkane 1 monooxygenase.</text>
</comment>
<dbReference type="GO" id="GO:0005506">
    <property type="term" value="F:iron ion binding"/>
    <property type="evidence" value="ECO:0007669"/>
    <property type="project" value="InterPro"/>
</dbReference>
<keyword evidence="8" id="KW-0813">Transport</keyword>
<dbReference type="SUPFAM" id="SSF51905">
    <property type="entry name" value="FAD/NAD(P)-binding domain"/>
    <property type="match status" value="2"/>
</dbReference>
<dbReference type="PANTHER" id="PTHR43429:SF3">
    <property type="entry name" value="NITRITE REDUCTASE [NAD(P)H]"/>
    <property type="match status" value="1"/>
</dbReference>
<evidence type="ECO:0000313" key="19">
    <source>
        <dbReference type="Proteomes" id="UP000284908"/>
    </source>
</evidence>
<comment type="caution">
    <text evidence="18">The sequence shown here is derived from an EMBL/GenBank/DDBJ whole genome shotgun (WGS) entry which is preliminary data.</text>
</comment>
<dbReference type="PRINTS" id="PR00163">
    <property type="entry name" value="RUBREDOXIN"/>
</dbReference>
<comment type="subcellular location">
    <subcellularLocation>
        <location evidence="4">Cytoplasm</location>
    </subcellularLocation>
</comment>
<dbReference type="Gene3D" id="3.50.50.60">
    <property type="entry name" value="FAD/NAD(P)-binding domain"/>
    <property type="match status" value="2"/>
</dbReference>
<evidence type="ECO:0000256" key="16">
    <source>
        <dbReference type="ARBA" id="ARBA00023027"/>
    </source>
</evidence>
<dbReference type="PRINTS" id="PR00411">
    <property type="entry name" value="PNDRDTASEI"/>
</dbReference>
<keyword evidence="19" id="KW-1185">Reference proteome</keyword>
<dbReference type="InterPro" id="IPR050260">
    <property type="entry name" value="FAD-bd_OxRdtase"/>
</dbReference>
<evidence type="ECO:0000256" key="13">
    <source>
        <dbReference type="ARBA" id="ARBA00022982"/>
    </source>
</evidence>
<accession>A0A419N2D0</accession>
<dbReference type="OrthoDB" id="9808980at2"/>
<keyword evidence="14" id="KW-0560">Oxidoreductase</keyword>
<keyword evidence="12" id="KW-0274">FAD</keyword>
<evidence type="ECO:0000256" key="3">
    <source>
        <dbReference type="ARBA" id="ARBA00002792"/>
    </source>
</evidence>
<evidence type="ECO:0000256" key="8">
    <source>
        <dbReference type="ARBA" id="ARBA00022448"/>
    </source>
</evidence>
<keyword evidence="16" id="KW-0520">NAD</keyword>
<keyword evidence="15" id="KW-0408">Iron</keyword>
<evidence type="ECO:0000259" key="17">
    <source>
        <dbReference type="PROSITE" id="PS50903"/>
    </source>
</evidence>
<protein>
    <submittedName>
        <fullName evidence="18">Rubredoxin-NAD(+) reductase</fullName>
    </submittedName>
</protein>
<feature type="domain" description="Rubredoxin-like" evidence="17">
    <location>
        <begin position="3"/>
        <end position="54"/>
    </location>
</feature>
<dbReference type="InterPro" id="IPR041364">
    <property type="entry name" value="Rbx-bd"/>
</dbReference>
<evidence type="ECO:0000256" key="14">
    <source>
        <dbReference type="ARBA" id="ARBA00023002"/>
    </source>
</evidence>
<evidence type="ECO:0000256" key="5">
    <source>
        <dbReference type="ARBA" id="ARBA00004933"/>
    </source>
</evidence>
<dbReference type="Pfam" id="PF07992">
    <property type="entry name" value="Pyr_redox_2"/>
    <property type="match status" value="1"/>
</dbReference>
<dbReference type="Pfam" id="PF18113">
    <property type="entry name" value="Rbx_binding"/>
    <property type="match status" value="1"/>
</dbReference>
<keyword evidence="10" id="KW-0285">Flavoprotein</keyword>
<dbReference type="GO" id="GO:0005737">
    <property type="term" value="C:cytoplasm"/>
    <property type="evidence" value="ECO:0007669"/>
    <property type="project" value="UniProtKB-SubCell"/>
</dbReference>
<dbReference type="GO" id="GO:0016491">
    <property type="term" value="F:oxidoreductase activity"/>
    <property type="evidence" value="ECO:0007669"/>
    <property type="project" value="UniProtKB-KW"/>
</dbReference>
<evidence type="ECO:0000313" key="18">
    <source>
        <dbReference type="EMBL" id="RJT34209.1"/>
    </source>
</evidence>
<keyword evidence="11" id="KW-0479">Metal-binding</keyword>
<keyword evidence="9" id="KW-0963">Cytoplasm</keyword>
<evidence type="ECO:0000256" key="12">
    <source>
        <dbReference type="ARBA" id="ARBA00022827"/>
    </source>
</evidence>
<comment type="cofactor">
    <cofactor evidence="1">
        <name>Fe(3+)</name>
        <dbReference type="ChEBI" id="CHEBI:29034"/>
    </cofactor>
</comment>
<dbReference type="PROSITE" id="PS50903">
    <property type="entry name" value="RUBREDOXIN_LIKE"/>
    <property type="match status" value="1"/>
</dbReference>
<dbReference type="InterPro" id="IPR023753">
    <property type="entry name" value="FAD/NAD-binding_dom"/>
</dbReference>
<proteinExistence type="inferred from homology"/>
<evidence type="ECO:0000256" key="11">
    <source>
        <dbReference type="ARBA" id="ARBA00022723"/>
    </source>
</evidence>